<evidence type="ECO:0000313" key="4">
    <source>
        <dbReference type="Proteomes" id="UP000235584"/>
    </source>
</evidence>
<dbReference type="SUPFAM" id="SSF53756">
    <property type="entry name" value="UDP-Glycosyltransferase/glycogen phosphorylase"/>
    <property type="match status" value="1"/>
</dbReference>
<dbReference type="Pfam" id="PF01075">
    <property type="entry name" value="Glyco_transf_9"/>
    <property type="match status" value="1"/>
</dbReference>
<evidence type="ECO:0000313" key="3">
    <source>
        <dbReference type="EMBL" id="AUN96610.1"/>
    </source>
</evidence>
<evidence type="ECO:0000256" key="1">
    <source>
        <dbReference type="ARBA" id="ARBA00022676"/>
    </source>
</evidence>
<dbReference type="RefSeq" id="WP_102241905.1">
    <property type="nucleotide sequence ID" value="NZ_CP025704.1"/>
</dbReference>
<dbReference type="EMBL" id="CP025704">
    <property type="protein sequence ID" value="AUN96610.1"/>
    <property type="molecule type" value="Genomic_DNA"/>
</dbReference>
<dbReference type="AlphaFoldDB" id="A0A2K9NM73"/>
<proteinExistence type="predicted"/>
<gene>
    <name evidence="3" type="ORF">C0V70_00510</name>
</gene>
<dbReference type="OrthoDB" id="5290454at2"/>
<keyword evidence="1" id="KW-0328">Glycosyltransferase</keyword>
<protein>
    <submittedName>
        <fullName evidence="3">Uncharacterized protein</fullName>
    </submittedName>
</protein>
<dbReference type="KEGG" id="bsto:C0V70_00510"/>
<organism evidence="3 4">
    <name type="scientific">Bacteriovorax stolpii</name>
    <name type="common">Bdellovibrio stolpii</name>
    <dbReference type="NCBI Taxonomy" id="960"/>
    <lineage>
        <taxon>Bacteria</taxon>
        <taxon>Pseudomonadati</taxon>
        <taxon>Bdellovibrionota</taxon>
        <taxon>Bacteriovoracia</taxon>
        <taxon>Bacteriovoracales</taxon>
        <taxon>Bacteriovoracaceae</taxon>
        <taxon>Bacteriovorax</taxon>
    </lineage>
</organism>
<keyword evidence="2" id="KW-0808">Transferase</keyword>
<dbReference type="InterPro" id="IPR002201">
    <property type="entry name" value="Glyco_trans_9"/>
</dbReference>
<dbReference type="Gene3D" id="3.40.50.2000">
    <property type="entry name" value="Glycogen Phosphorylase B"/>
    <property type="match status" value="2"/>
</dbReference>
<dbReference type="GO" id="GO:0008713">
    <property type="term" value="F:ADP-heptose-lipopolysaccharide heptosyltransferase activity"/>
    <property type="evidence" value="ECO:0007669"/>
    <property type="project" value="TreeGrafter"/>
</dbReference>
<accession>A0A2K9NM73</accession>
<dbReference type="PANTHER" id="PTHR30160">
    <property type="entry name" value="TETRAACYLDISACCHARIDE 4'-KINASE-RELATED"/>
    <property type="match status" value="1"/>
</dbReference>
<name>A0A2K9NM73_BACTC</name>
<reference evidence="3 4" key="1">
    <citation type="submission" date="2018-01" db="EMBL/GenBank/DDBJ databases">
        <title>Complete genome sequence of Bacteriovorax stolpii DSM12778.</title>
        <authorList>
            <person name="Tang B."/>
            <person name="Chang J."/>
        </authorList>
    </citation>
    <scope>NUCLEOTIDE SEQUENCE [LARGE SCALE GENOMIC DNA]</scope>
    <source>
        <strain evidence="3 4">DSM 12778</strain>
    </source>
</reference>
<evidence type="ECO:0000256" key="2">
    <source>
        <dbReference type="ARBA" id="ARBA00022679"/>
    </source>
</evidence>
<keyword evidence="4" id="KW-1185">Reference proteome</keyword>
<dbReference type="GO" id="GO:0009244">
    <property type="term" value="P:lipopolysaccharide core region biosynthetic process"/>
    <property type="evidence" value="ECO:0007669"/>
    <property type="project" value="TreeGrafter"/>
</dbReference>
<sequence length="554" mass="62209">MKKILIINLRRLGDVFSTAHLINSLTANSGNQVSLLTYKESSKAAENLKNVSNLFEIDRKELITLKTNKLFSDGFAFEQLFNQLSSIKSQEWDQIINYSNDVVGAYLCSYLKDSTKQVIGVHYNAQRNVVTQNDWELLFNDVLPVVKYAPVHFVDCYHKMAGTNLVKDGTKITTNPKYNESAYNNISAVKKASEAGDNAKVIGIQLKTADASKDIPEQTLHELISLIRQNSELIPFVLIAPTNDERKMAANFNEAHNGELVVVEADLLAVTSVLMNVDLLITPDTAVKHIADLTNTPVLEISLGHAPFLKQGSYSESALILTDVISTREFTKNNAPQRTNISAHDIMASVLYSLTKSKTIKPRLSPGVTLYQSSFDQMGIRYSPIAGTIDTQIEIHRLMSRQLINTMFEQNPDHNIYRDVCNLDLNMATEWTNHEKGIVTNVMKDILGTLRSLLQCAENRKSSRDFVMNLGKLITHLESESLVQIPVSMFKSKIESINVKTFEENAKEVEVLLYELKSDMQKILQCLKELEIQINASKMEDMITRNLESTKTVG</sequence>
<dbReference type="InterPro" id="IPR051199">
    <property type="entry name" value="LPS_LOS_Heptosyltrfase"/>
</dbReference>
<dbReference type="GO" id="GO:0005829">
    <property type="term" value="C:cytosol"/>
    <property type="evidence" value="ECO:0007669"/>
    <property type="project" value="TreeGrafter"/>
</dbReference>
<dbReference type="Proteomes" id="UP000235584">
    <property type="component" value="Chromosome"/>
</dbReference>